<evidence type="ECO:0000313" key="1">
    <source>
        <dbReference type="EMBL" id="KAJ1137851.1"/>
    </source>
</evidence>
<sequence length="77" mass="8739">MGVISYWAAFTALNTGQLEFWVVTTIVLQTWSWTDPSLPSGRRRLHEWPKRLRAGSGSEDSSTPCDSNTSRIDIIHF</sequence>
<name>A0AAV7QBQ4_PLEWA</name>
<keyword evidence="2" id="KW-1185">Reference proteome</keyword>
<evidence type="ECO:0000313" key="2">
    <source>
        <dbReference type="Proteomes" id="UP001066276"/>
    </source>
</evidence>
<accession>A0AAV7QBQ4</accession>
<gene>
    <name evidence="1" type="ORF">NDU88_004247</name>
</gene>
<dbReference type="Proteomes" id="UP001066276">
    <property type="component" value="Chromosome 6"/>
</dbReference>
<proteinExistence type="predicted"/>
<protein>
    <submittedName>
        <fullName evidence="1">Uncharacterized protein</fullName>
    </submittedName>
</protein>
<dbReference type="AlphaFoldDB" id="A0AAV7QBQ4"/>
<comment type="caution">
    <text evidence="1">The sequence shown here is derived from an EMBL/GenBank/DDBJ whole genome shotgun (WGS) entry which is preliminary data.</text>
</comment>
<organism evidence="1 2">
    <name type="scientific">Pleurodeles waltl</name>
    <name type="common">Iberian ribbed newt</name>
    <dbReference type="NCBI Taxonomy" id="8319"/>
    <lineage>
        <taxon>Eukaryota</taxon>
        <taxon>Metazoa</taxon>
        <taxon>Chordata</taxon>
        <taxon>Craniata</taxon>
        <taxon>Vertebrata</taxon>
        <taxon>Euteleostomi</taxon>
        <taxon>Amphibia</taxon>
        <taxon>Batrachia</taxon>
        <taxon>Caudata</taxon>
        <taxon>Salamandroidea</taxon>
        <taxon>Salamandridae</taxon>
        <taxon>Pleurodelinae</taxon>
        <taxon>Pleurodeles</taxon>
    </lineage>
</organism>
<dbReference type="EMBL" id="JANPWB010000010">
    <property type="protein sequence ID" value="KAJ1137851.1"/>
    <property type="molecule type" value="Genomic_DNA"/>
</dbReference>
<reference evidence="1" key="1">
    <citation type="journal article" date="2022" name="bioRxiv">
        <title>Sequencing and chromosome-scale assembly of the giantPleurodeles waltlgenome.</title>
        <authorList>
            <person name="Brown T."/>
            <person name="Elewa A."/>
            <person name="Iarovenko S."/>
            <person name="Subramanian E."/>
            <person name="Araus A.J."/>
            <person name="Petzold A."/>
            <person name="Susuki M."/>
            <person name="Suzuki K.-i.T."/>
            <person name="Hayashi T."/>
            <person name="Toyoda A."/>
            <person name="Oliveira C."/>
            <person name="Osipova E."/>
            <person name="Leigh N.D."/>
            <person name="Simon A."/>
            <person name="Yun M.H."/>
        </authorList>
    </citation>
    <scope>NUCLEOTIDE SEQUENCE</scope>
    <source>
        <strain evidence="1">20211129_DDA</strain>
        <tissue evidence="1">Liver</tissue>
    </source>
</reference>